<dbReference type="Proteomes" id="UP001144372">
    <property type="component" value="Unassembled WGS sequence"/>
</dbReference>
<dbReference type="EMBL" id="BSDR01000001">
    <property type="protein sequence ID" value="GLI33719.1"/>
    <property type="molecule type" value="Genomic_DNA"/>
</dbReference>
<dbReference type="RefSeq" id="WP_281792886.1">
    <property type="nucleotide sequence ID" value="NZ_BSDR01000001.1"/>
</dbReference>
<dbReference type="SUPFAM" id="SSF54631">
    <property type="entry name" value="CBS-domain pair"/>
    <property type="match status" value="1"/>
</dbReference>
<proteinExistence type="predicted"/>
<dbReference type="Gene3D" id="3.10.580.10">
    <property type="entry name" value="CBS-domain"/>
    <property type="match status" value="1"/>
</dbReference>
<evidence type="ECO:0000313" key="5">
    <source>
        <dbReference type="Proteomes" id="UP001144372"/>
    </source>
</evidence>
<dbReference type="PANTHER" id="PTHR48108">
    <property type="entry name" value="CBS DOMAIN-CONTAINING PROTEIN CBSX2, CHLOROPLASTIC"/>
    <property type="match status" value="1"/>
</dbReference>
<dbReference type="InterPro" id="IPR000644">
    <property type="entry name" value="CBS_dom"/>
</dbReference>
<accession>A0A9W6CW94</accession>
<dbReference type="AlphaFoldDB" id="A0A9W6CW94"/>
<keyword evidence="2" id="KW-0129">CBS domain</keyword>
<dbReference type="InterPro" id="IPR051462">
    <property type="entry name" value="CBS_domain-containing"/>
</dbReference>
<feature type="domain" description="CBS" evidence="3">
    <location>
        <begin position="8"/>
        <end position="65"/>
    </location>
</feature>
<dbReference type="CDD" id="cd04586">
    <property type="entry name" value="CBS_pair_BON_assoc"/>
    <property type="match status" value="1"/>
</dbReference>
<evidence type="ECO:0000256" key="1">
    <source>
        <dbReference type="ARBA" id="ARBA00022737"/>
    </source>
</evidence>
<feature type="domain" description="CBS" evidence="3">
    <location>
        <begin position="98"/>
        <end position="155"/>
    </location>
</feature>
<evidence type="ECO:0000256" key="2">
    <source>
        <dbReference type="PROSITE-ProRule" id="PRU00703"/>
    </source>
</evidence>
<evidence type="ECO:0000259" key="3">
    <source>
        <dbReference type="PROSITE" id="PS51371"/>
    </source>
</evidence>
<reference evidence="4" key="1">
    <citation type="submission" date="2022-12" db="EMBL/GenBank/DDBJ databases">
        <title>Reference genome sequencing for broad-spectrum identification of bacterial and archaeal isolates by mass spectrometry.</title>
        <authorList>
            <person name="Sekiguchi Y."/>
            <person name="Tourlousse D.M."/>
        </authorList>
    </citation>
    <scope>NUCLEOTIDE SEQUENCE</scope>
    <source>
        <strain evidence="4">ASRB1</strain>
    </source>
</reference>
<comment type="caution">
    <text evidence="4">The sequence shown here is derived from an EMBL/GenBank/DDBJ whole genome shotgun (WGS) entry which is preliminary data.</text>
</comment>
<evidence type="ECO:0000313" key="4">
    <source>
        <dbReference type="EMBL" id="GLI33719.1"/>
    </source>
</evidence>
<gene>
    <name evidence="4" type="ORF">DAMNIGENAA_11520</name>
</gene>
<name>A0A9W6CW94_9BACT</name>
<dbReference type="PANTHER" id="PTHR48108:SF6">
    <property type="entry name" value="CBS DOMAIN-CONTAINING PROTEIN CBSX1, CHLOROPLASTIC"/>
    <property type="match status" value="1"/>
</dbReference>
<keyword evidence="5" id="KW-1185">Reference proteome</keyword>
<keyword evidence="1" id="KW-0677">Repeat</keyword>
<dbReference type="Pfam" id="PF00571">
    <property type="entry name" value="CBS"/>
    <property type="match status" value="2"/>
</dbReference>
<dbReference type="InterPro" id="IPR046342">
    <property type="entry name" value="CBS_dom_sf"/>
</dbReference>
<sequence length="157" mass="16998">MLTAKDIMTTELITVSPETEIVQATKILLEKRINGLPVVDEEGNLVGLICQSDLVAQQKKVALPSLFTLLDGLIPLSAPKNFEQEIRKITATTVAQAMVPDPVTVTSETTLEDIATLMVEKKYHTLPVLEEGKLVGVIGKEDVLRTILGSPHGAKND</sequence>
<organism evidence="4 5">
    <name type="scientific">Desulforhabdus amnigena</name>
    <dbReference type="NCBI Taxonomy" id="40218"/>
    <lineage>
        <taxon>Bacteria</taxon>
        <taxon>Pseudomonadati</taxon>
        <taxon>Thermodesulfobacteriota</taxon>
        <taxon>Syntrophobacteria</taxon>
        <taxon>Syntrophobacterales</taxon>
        <taxon>Syntrophobacteraceae</taxon>
        <taxon>Desulforhabdus</taxon>
    </lineage>
</organism>
<protein>
    <submittedName>
        <fullName evidence="4">Membrane protein</fullName>
    </submittedName>
</protein>
<dbReference type="PROSITE" id="PS51371">
    <property type="entry name" value="CBS"/>
    <property type="match status" value="2"/>
</dbReference>
<dbReference type="SMART" id="SM00116">
    <property type="entry name" value="CBS"/>
    <property type="match status" value="2"/>
</dbReference>